<dbReference type="EMBL" id="JACJTQ010000007">
    <property type="protein sequence ID" value="MBD2691540.1"/>
    <property type="molecule type" value="Genomic_DNA"/>
</dbReference>
<reference evidence="2 3" key="1">
    <citation type="journal article" date="2020" name="ISME J.">
        <title>Comparative genomics reveals insights into cyanobacterial evolution and habitat adaptation.</title>
        <authorList>
            <person name="Chen M.Y."/>
            <person name="Teng W.K."/>
            <person name="Zhao L."/>
            <person name="Hu C.X."/>
            <person name="Zhou Y.K."/>
            <person name="Han B.P."/>
            <person name="Song L.R."/>
            <person name="Shu W.S."/>
        </authorList>
    </citation>
    <scope>NUCLEOTIDE SEQUENCE [LARGE SCALE GENOMIC DNA]</scope>
    <source>
        <strain evidence="2 3">FACHB-362</strain>
    </source>
</reference>
<accession>A0ABR8J0C4</accession>
<gene>
    <name evidence="2" type="ORF">H6G68_07190</name>
</gene>
<feature type="coiled-coil region" evidence="1">
    <location>
        <begin position="62"/>
        <end position="90"/>
    </location>
</feature>
<dbReference type="SUPFAM" id="SSF47781">
    <property type="entry name" value="RuvA domain 2-like"/>
    <property type="match status" value="1"/>
</dbReference>
<organism evidence="2 3">
    <name type="scientific">Anabaena catenula FACHB-362</name>
    <dbReference type="NCBI Taxonomy" id="2692877"/>
    <lineage>
        <taxon>Bacteria</taxon>
        <taxon>Bacillati</taxon>
        <taxon>Cyanobacteriota</taxon>
        <taxon>Cyanophyceae</taxon>
        <taxon>Nostocales</taxon>
        <taxon>Nostocaceae</taxon>
        <taxon>Anabaena</taxon>
    </lineage>
</organism>
<sequence length="396" mass="45045">MVNAKQEAITILNDALKELESPKGSVASGVQKLLRAASILNEEQIISWCNFHLGKPDYIEPVENYLKALIEQQTNKNKLTEEAFSKAELNFKKSGVKLDYHFDNDDLNFLHDEAGGGVSSISFIEEKYADLVKNKRGNDGTYYKSHLFKRIAHIKRKSQEKAIYLLNKYVYTNTTKTTFDFLKEEVDDKLLDLNPELAEKLMIAFKSVSSDNPEEWSHALTSCRRLIEGLADELFPSIDNDINGRKLGQQQYINRLWAFMDKAIESESNRELAKTHIDFLGSYLQKTHKLTNKGVHTSITKIEAVKTVFHTYLLIADILGYLDKSVVKRETKLNIHTATLDELESILSIKRTTAKEIIKLRALQGTLTPELLENVQGIGQKTVAKAQELFSFDLIE</sequence>
<dbReference type="InterPro" id="IPR010994">
    <property type="entry name" value="RuvA_2-like"/>
</dbReference>
<dbReference type="RefSeq" id="WP_190906015.1">
    <property type="nucleotide sequence ID" value="NZ_JACJTQ010000007.1"/>
</dbReference>
<protein>
    <submittedName>
        <fullName evidence="2">Helix-hairpin-helix domain-containing protein</fullName>
    </submittedName>
</protein>
<keyword evidence="1" id="KW-0175">Coiled coil</keyword>
<evidence type="ECO:0000313" key="3">
    <source>
        <dbReference type="Proteomes" id="UP000660381"/>
    </source>
</evidence>
<proteinExistence type="predicted"/>
<comment type="caution">
    <text evidence="2">The sequence shown here is derived from an EMBL/GenBank/DDBJ whole genome shotgun (WGS) entry which is preliminary data.</text>
</comment>
<dbReference type="Proteomes" id="UP000660381">
    <property type="component" value="Unassembled WGS sequence"/>
</dbReference>
<dbReference type="Pfam" id="PF12836">
    <property type="entry name" value="HHH_3"/>
    <property type="match status" value="1"/>
</dbReference>
<dbReference type="Gene3D" id="1.10.150.320">
    <property type="entry name" value="Photosystem II 12 kDa extrinsic protein"/>
    <property type="match status" value="1"/>
</dbReference>
<name>A0ABR8J0C4_9NOST</name>
<keyword evidence="3" id="KW-1185">Reference proteome</keyword>
<evidence type="ECO:0000256" key="1">
    <source>
        <dbReference type="SAM" id="Coils"/>
    </source>
</evidence>
<evidence type="ECO:0000313" key="2">
    <source>
        <dbReference type="EMBL" id="MBD2691540.1"/>
    </source>
</evidence>